<reference evidence="2" key="1">
    <citation type="journal article" date="2015" name="PLoS Genet.">
        <title>Genome Sequence and Transcriptome Analyses of Chrysochromulina tobin: Metabolic Tools for Enhanced Algal Fitness in the Prominent Order Prymnesiales (Haptophyceae).</title>
        <authorList>
            <person name="Hovde B.T."/>
            <person name="Deodato C.R."/>
            <person name="Hunsperger H.M."/>
            <person name="Ryken S.A."/>
            <person name="Yost W."/>
            <person name="Jha R.K."/>
            <person name="Patterson J."/>
            <person name="Monnat R.J. Jr."/>
            <person name="Barlow S.B."/>
            <person name="Starkenburg S.R."/>
            <person name="Cattolico R.A."/>
        </authorList>
    </citation>
    <scope>NUCLEOTIDE SEQUENCE</scope>
    <source>
        <strain evidence="2">CCMP291</strain>
    </source>
</reference>
<gene>
    <name evidence="1" type="ORF">Ctob_003756</name>
</gene>
<dbReference type="EMBL" id="JWZX01003099">
    <property type="protein sequence ID" value="KOO24385.1"/>
    <property type="molecule type" value="Genomic_DNA"/>
</dbReference>
<keyword evidence="2" id="KW-1185">Reference proteome</keyword>
<dbReference type="Proteomes" id="UP000037460">
    <property type="component" value="Unassembled WGS sequence"/>
</dbReference>
<dbReference type="AlphaFoldDB" id="A0A0M0JD12"/>
<name>A0A0M0JD12_9EUKA</name>
<proteinExistence type="predicted"/>
<protein>
    <submittedName>
        <fullName evidence="1">Uncharacterized protein</fullName>
    </submittedName>
</protein>
<evidence type="ECO:0000313" key="2">
    <source>
        <dbReference type="Proteomes" id="UP000037460"/>
    </source>
</evidence>
<comment type="caution">
    <text evidence="1">The sequence shown here is derived from an EMBL/GenBank/DDBJ whole genome shotgun (WGS) entry which is preliminary data.</text>
</comment>
<sequence>MGSYFRGTRIGSVEKRIRGIVPPNLDIVGHNMAGGLRYCKRSTTFSSSRHYYTEADLMQPGQTCRLDGPDAFRPMFENWDFSRRFPCSEFSLYENDNICHTDTPDFRDLDVLVAFKGLDAMRFFVDPLPTGYTCNMYVPFATYADPVARQTFLTNWAYANQRVPIPCTFFQHAIVLFPDRDVESIMRWLVSSRVSLSF</sequence>
<accession>A0A0M0JD12</accession>
<evidence type="ECO:0000313" key="1">
    <source>
        <dbReference type="EMBL" id="KOO24385.1"/>
    </source>
</evidence>
<organism evidence="1 2">
    <name type="scientific">Chrysochromulina tobinii</name>
    <dbReference type="NCBI Taxonomy" id="1460289"/>
    <lineage>
        <taxon>Eukaryota</taxon>
        <taxon>Haptista</taxon>
        <taxon>Haptophyta</taxon>
        <taxon>Prymnesiophyceae</taxon>
        <taxon>Prymnesiales</taxon>
        <taxon>Chrysochromulinaceae</taxon>
        <taxon>Chrysochromulina</taxon>
    </lineage>
</organism>